<dbReference type="GO" id="GO:0008803">
    <property type="term" value="F:bis(5'-nucleosyl)-tetraphosphatase (symmetrical) activity"/>
    <property type="evidence" value="ECO:0007669"/>
    <property type="project" value="TreeGrafter"/>
</dbReference>
<name>A0A419N3U4_9GAMM</name>
<organism evidence="2 3">
    <name type="scientific">Rahnella woolbedingensis</name>
    <dbReference type="NCBI Taxonomy" id="1510574"/>
    <lineage>
        <taxon>Bacteria</taxon>
        <taxon>Pseudomonadati</taxon>
        <taxon>Pseudomonadota</taxon>
        <taxon>Gammaproteobacteria</taxon>
        <taxon>Enterobacterales</taxon>
        <taxon>Yersiniaceae</taxon>
        <taxon>Rahnella</taxon>
    </lineage>
</organism>
<dbReference type="GO" id="GO:0016791">
    <property type="term" value="F:phosphatase activity"/>
    <property type="evidence" value="ECO:0007669"/>
    <property type="project" value="TreeGrafter"/>
</dbReference>
<dbReference type="GO" id="GO:0005737">
    <property type="term" value="C:cytoplasm"/>
    <property type="evidence" value="ECO:0007669"/>
    <property type="project" value="TreeGrafter"/>
</dbReference>
<dbReference type="AlphaFoldDB" id="A0A419N3U4"/>
<evidence type="ECO:0000313" key="2">
    <source>
        <dbReference type="EMBL" id="RJT38874.1"/>
    </source>
</evidence>
<dbReference type="InterPro" id="IPR050126">
    <property type="entry name" value="Ap4A_hydrolase"/>
</dbReference>
<dbReference type="PANTHER" id="PTHR42850">
    <property type="entry name" value="METALLOPHOSPHOESTERASE"/>
    <property type="match status" value="1"/>
</dbReference>
<evidence type="ECO:0000259" key="1">
    <source>
        <dbReference type="PROSITE" id="PS00125"/>
    </source>
</evidence>
<accession>A0A419N3U4</accession>
<dbReference type="Proteomes" id="UP000284908">
    <property type="component" value="Unassembled WGS sequence"/>
</dbReference>
<proteinExistence type="predicted"/>
<feature type="domain" description="Serine/threonine specific protein phosphatases" evidence="1">
    <location>
        <begin position="74"/>
        <end position="79"/>
    </location>
</feature>
<comment type="caution">
    <text evidence="2">The sequence shown here is derived from an EMBL/GenBank/DDBJ whole genome shotgun (WGS) entry which is preliminary data.</text>
</comment>
<dbReference type="SUPFAM" id="SSF56300">
    <property type="entry name" value="Metallo-dependent phosphatases"/>
    <property type="match status" value="1"/>
</dbReference>
<dbReference type="PROSITE" id="PS00125">
    <property type="entry name" value="SER_THR_PHOSPHATASE"/>
    <property type="match status" value="1"/>
</dbReference>
<evidence type="ECO:0000313" key="3">
    <source>
        <dbReference type="Proteomes" id="UP000284908"/>
    </source>
</evidence>
<dbReference type="InterPro" id="IPR004843">
    <property type="entry name" value="Calcineurin-like_PHP"/>
</dbReference>
<dbReference type="EMBL" id="RAHH01000031">
    <property type="protein sequence ID" value="RJT38874.1"/>
    <property type="molecule type" value="Genomic_DNA"/>
</dbReference>
<dbReference type="InterPro" id="IPR029052">
    <property type="entry name" value="Metallo-depent_PP-like"/>
</dbReference>
<reference evidence="2 3" key="1">
    <citation type="submission" date="2018-09" db="EMBL/GenBank/DDBJ databases">
        <authorList>
            <person name="Le Fleche-Mateos A."/>
        </authorList>
    </citation>
    <scope>NUCLEOTIDE SEQUENCE [LARGE SCALE GENOMIC DNA]</scope>
    <source>
        <strain evidence="2 3">DSM 27399</strain>
    </source>
</reference>
<dbReference type="OrthoDB" id="5296354at2"/>
<sequence length="219" mass="24666">MTSALYQRIDGSVYRHIYIVGDLHGCLSLLEEQLAKVAFDPHRDLLLSVGDLADRGPDSVGCLRLINEPWFSCVRGNHEQMAIDAVNEENIPRWLRNGGDWFYALGGDKQEEAKSLILRADNLPHVLELTTRDGKLIVVAHADYISDDYVFGKPLGGYEIIWNRDRVNFALAGRYNPISGADEFYFGHTPVEPAMQFANQFYIDTGAVFGGYLTLRQLQ</sequence>
<protein>
    <submittedName>
        <fullName evidence="2">Serine/threonine-protein phosphatase</fullName>
    </submittedName>
</protein>
<dbReference type="Gene3D" id="3.60.21.10">
    <property type="match status" value="1"/>
</dbReference>
<dbReference type="GO" id="GO:0110154">
    <property type="term" value="P:RNA decapping"/>
    <property type="evidence" value="ECO:0007669"/>
    <property type="project" value="TreeGrafter"/>
</dbReference>
<dbReference type="PANTHER" id="PTHR42850:SF11">
    <property type="entry name" value="BIS(5'-NUCLEOSYL)-TETRAPHOSPHATASE [SYMMETRICAL]"/>
    <property type="match status" value="1"/>
</dbReference>
<dbReference type="Pfam" id="PF00149">
    <property type="entry name" value="Metallophos"/>
    <property type="match status" value="1"/>
</dbReference>
<gene>
    <name evidence="2" type="ORF">D6C13_21070</name>
</gene>
<dbReference type="RefSeq" id="WP_120134610.1">
    <property type="nucleotide sequence ID" value="NZ_RAHH01000031.1"/>
</dbReference>
<dbReference type="InterPro" id="IPR006186">
    <property type="entry name" value="Ser/Thr-sp_prot-phosphatase"/>
</dbReference>
<keyword evidence="3" id="KW-1185">Reference proteome</keyword>